<keyword evidence="3" id="KW-1185">Reference proteome</keyword>
<gene>
    <name evidence="2" type="ORF">FHS31_001413</name>
</gene>
<accession>A0ABX0TRU9</accession>
<evidence type="ECO:0000313" key="2">
    <source>
        <dbReference type="EMBL" id="NIJ07803.1"/>
    </source>
</evidence>
<protein>
    <submittedName>
        <fullName evidence="2">EpsI family protein</fullName>
    </submittedName>
</protein>
<dbReference type="PROSITE" id="PS51318">
    <property type="entry name" value="TAT"/>
    <property type="match status" value="1"/>
</dbReference>
<dbReference type="EMBL" id="JAAOZC010000003">
    <property type="protein sequence ID" value="NIJ07803.1"/>
    <property type="molecule type" value="Genomic_DNA"/>
</dbReference>
<comment type="caution">
    <text evidence="2">The sequence shown here is derived from an EMBL/GenBank/DDBJ whole genome shotgun (WGS) entry which is preliminary data.</text>
</comment>
<dbReference type="NCBIfam" id="NF045608">
    <property type="entry name" value="EpsI_type_V"/>
    <property type="match status" value="1"/>
</dbReference>
<dbReference type="NCBIfam" id="TIGR02914">
    <property type="entry name" value="EpsI_fam"/>
    <property type="match status" value="1"/>
</dbReference>
<dbReference type="InterPro" id="IPR014263">
    <property type="entry name" value="Methanolan_biosynth_EpsI"/>
</dbReference>
<name>A0ABX0TRU9_9SPHN</name>
<organism evidence="2 3">
    <name type="scientific">Sphingomonas vulcanisoli</name>
    <dbReference type="NCBI Taxonomy" id="1658060"/>
    <lineage>
        <taxon>Bacteria</taxon>
        <taxon>Pseudomonadati</taxon>
        <taxon>Pseudomonadota</taxon>
        <taxon>Alphaproteobacteria</taxon>
        <taxon>Sphingomonadales</taxon>
        <taxon>Sphingomonadaceae</taxon>
        <taxon>Sphingomonas</taxon>
    </lineage>
</organism>
<dbReference type="RefSeq" id="WP_167072667.1">
    <property type="nucleotide sequence ID" value="NZ_JAAOZC010000003.1"/>
</dbReference>
<proteinExistence type="predicted"/>
<feature type="domain" description="Methanolan biosynthesis EpsI" evidence="1">
    <location>
        <begin position="17"/>
        <end position="217"/>
    </location>
</feature>
<evidence type="ECO:0000313" key="3">
    <source>
        <dbReference type="Proteomes" id="UP000727456"/>
    </source>
</evidence>
<dbReference type="InterPro" id="IPR054654">
    <property type="entry name" value="EpsI_type_V_pred"/>
</dbReference>
<dbReference type="Proteomes" id="UP000727456">
    <property type="component" value="Unassembled WGS sequence"/>
</dbReference>
<reference evidence="2 3" key="1">
    <citation type="submission" date="2020-03" db="EMBL/GenBank/DDBJ databases">
        <title>Genomic Encyclopedia of Type Strains, Phase III (KMG-III): the genomes of soil and plant-associated and newly described type strains.</title>
        <authorList>
            <person name="Whitman W."/>
        </authorList>
    </citation>
    <scope>NUCLEOTIDE SEQUENCE [LARGE SCALE GENOMIC DNA]</scope>
    <source>
        <strain evidence="2 3">CECT 8804</strain>
    </source>
</reference>
<sequence length="233" mass="25516">MSTDLPKLGRPSRRDLLIGGAMAATAGLSWARAPRHRIASIAPGGLEKVVPLKIGPWHYEPASGIVLPPPDALAKLLYDQQISRSYVADNELPIMLVAAYGSSQGGALQVHRPEICYPASGFRLTDTRLHPLTVRPGDALPARFFTATSDTRTEQVLYWTRIGDVLPTSWTQQRLAIMRNNLVGEIPDGLLLRVSTIHTDEAYATRALERFCRDLLADAGRDGRRKLVGPAYA</sequence>
<evidence type="ECO:0000259" key="1">
    <source>
        <dbReference type="Pfam" id="PF11984"/>
    </source>
</evidence>
<dbReference type="InterPro" id="IPR006311">
    <property type="entry name" value="TAT_signal"/>
</dbReference>
<dbReference type="Pfam" id="PF11984">
    <property type="entry name" value="DUF3485"/>
    <property type="match status" value="1"/>
</dbReference>